<sequence>MIRSFHDITHSDADVKRPIVTLFSGGLDSTYLLHRLVQAGATEVHALSVDVGGDEKPDQIRGIADQLGVRLHLVDERDAFLQEFVRPAIAAHGVYLDTHPVSSSLSRPLIARAAVRVARELDAGMILHTANRSQNTLRRLNGALDQLGFEGHFGTPYDLHPVDREMKIKELRAIGLEEMAERTASGDSNLWCREFESGILDDPEHHEVPEAFYRWSARRGVPEAEYLEVAFRAGVPVAVDGREAPLADIVSSLNRTAGAHGLGRHTGLEHLPDGMKVLEVREMPAAWLLLASRRHLETATLDAESLREKLNVEQIWVREALEGRWFGGLRAACQAFITELTAPVTGSVRWRLDGSRTSTVSIVADATKYVRDREDWEQTSIRRELSCLAGATNDEKRNGLW</sequence>
<keyword evidence="5" id="KW-0028">Amino-acid biosynthesis</keyword>
<evidence type="ECO:0000256" key="4">
    <source>
        <dbReference type="ARBA" id="ARBA00022598"/>
    </source>
</evidence>
<dbReference type="PANTHER" id="PTHR11587:SF2">
    <property type="entry name" value="ARGININOSUCCINATE SYNTHASE"/>
    <property type="match status" value="1"/>
</dbReference>
<comment type="caution">
    <text evidence="10">The sequence shown here is derived from an EMBL/GenBank/DDBJ whole genome shotgun (WGS) entry which is preliminary data.</text>
</comment>
<keyword evidence="11" id="KW-1185">Reference proteome</keyword>
<keyword evidence="6" id="KW-0547">Nucleotide-binding</keyword>
<feature type="domain" description="Arginosuccinate synthase C-terminal" evidence="9">
    <location>
        <begin position="185"/>
        <end position="353"/>
    </location>
</feature>
<dbReference type="Gene3D" id="3.90.1260.10">
    <property type="entry name" value="Argininosuccinate synthetase, chain A, domain 2"/>
    <property type="match status" value="1"/>
</dbReference>
<feature type="domain" description="Arginosuccinate synthase-like N-terminal" evidence="8">
    <location>
        <begin position="19"/>
        <end position="135"/>
    </location>
</feature>
<reference evidence="11" key="1">
    <citation type="journal article" date="2019" name="Int. J. Syst. Evol. Microbiol.">
        <title>The Global Catalogue of Microorganisms (GCM) 10K type strain sequencing project: providing services to taxonomists for standard genome sequencing and annotation.</title>
        <authorList>
            <consortium name="The Broad Institute Genomics Platform"/>
            <consortium name="The Broad Institute Genome Sequencing Center for Infectious Disease"/>
            <person name="Wu L."/>
            <person name="Ma J."/>
        </authorList>
    </citation>
    <scope>NUCLEOTIDE SEQUENCE [LARGE SCALE GENOMIC DNA]</scope>
    <source>
        <strain evidence="11">JCM 4350</strain>
    </source>
</reference>
<organism evidence="10 11">
    <name type="scientific">Streptomyces badius</name>
    <dbReference type="NCBI Taxonomy" id="1941"/>
    <lineage>
        <taxon>Bacteria</taxon>
        <taxon>Bacillati</taxon>
        <taxon>Actinomycetota</taxon>
        <taxon>Actinomycetes</taxon>
        <taxon>Kitasatosporales</taxon>
        <taxon>Streptomycetaceae</taxon>
        <taxon>Streptomyces</taxon>
    </lineage>
</organism>
<evidence type="ECO:0000256" key="1">
    <source>
        <dbReference type="ARBA" id="ARBA00004967"/>
    </source>
</evidence>
<dbReference type="Pfam" id="PF20979">
    <property type="entry name" value="Arginosuc_syn_C"/>
    <property type="match status" value="1"/>
</dbReference>
<evidence type="ECO:0000259" key="9">
    <source>
        <dbReference type="Pfam" id="PF20979"/>
    </source>
</evidence>
<evidence type="ECO:0000313" key="11">
    <source>
        <dbReference type="Proteomes" id="UP000659767"/>
    </source>
</evidence>
<accession>A0ABQ2TNW1</accession>
<keyword evidence="3" id="KW-0055">Arginine biosynthesis</keyword>
<protein>
    <recommendedName>
        <fullName evidence="2">argininosuccinate synthase</fullName>
        <ecNumber evidence="2">6.3.4.5</ecNumber>
    </recommendedName>
</protein>
<keyword evidence="7" id="KW-0067">ATP-binding</keyword>
<evidence type="ECO:0000313" key="10">
    <source>
        <dbReference type="EMBL" id="GGS76773.1"/>
    </source>
</evidence>
<comment type="pathway">
    <text evidence="1">Amino-acid biosynthesis; L-arginine biosynthesis; L-arginine from L-ornithine and carbamoyl phosphate: step 2/3.</text>
</comment>
<keyword evidence="4" id="KW-0436">Ligase</keyword>
<evidence type="ECO:0000256" key="5">
    <source>
        <dbReference type="ARBA" id="ARBA00022605"/>
    </source>
</evidence>
<evidence type="ECO:0000256" key="3">
    <source>
        <dbReference type="ARBA" id="ARBA00022571"/>
    </source>
</evidence>
<evidence type="ECO:0000256" key="7">
    <source>
        <dbReference type="ARBA" id="ARBA00022840"/>
    </source>
</evidence>
<dbReference type="InterPro" id="IPR014729">
    <property type="entry name" value="Rossmann-like_a/b/a_fold"/>
</dbReference>
<name>A0ABQ2TNW1_STRBA</name>
<dbReference type="Pfam" id="PF00764">
    <property type="entry name" value="Arginosuc_synth"/>
    <property type="match status" value="1"/>
</dbReference>
<proteinExistence type="predicted"/>
<dbReference type="Gene3D" id="3.40.50.620">
    <property type="entry name" value="HUPs"/>
    <property type="match status" value="1"/>
</dbReference>
<dbReference type="EMBL" id="BMSZ01000020">
    <property type="protein sequence ID" value="GGS76773.1"/>
    <property type="molecule type" value="Genomic_DNA"/>
</dbReference>
<dbReference type="InterPro" id="IPR024074">
    <property type="entry name" value="AS_cat/multimer_dom_body"/>
</dbReference>
<dbReference type="Proteomes" id="UP000659767">
    <property type="component" value="Unassembled WGS sequence"/>
</dbReference>
<dbReference type="InterPro" id="IPR001518">
    <property type="entry name" value="Arginosuc_synth"/>
</dbReference>
<evidence type="ECO:0000256" key="6">
    <source>
        <dbReference type="ARBA" id="ARBA00022741"/>
    </source>
</evidence>
<evidence type="ECO:0000259" key="8">
    <source>
        <dbReference type="Pfam" id="PF00764"/>
    </source>
</evidence>
<dbReference type="PANTHER" id="PTHR11587">
    <property type="entry name" value="ARGININOSUCCINATE SYNTHASE"/>
    <property type="match status" value="1"/>
</dbReference>
<dbReference type="SUPFAM" id="SSF52402">
    <property type="entry name" value="Adenine nucleotide alpha hydrolases-like"/>
    <property type="match status" value="1"/>
</dbReference>
<dbReference type="NCBIfam" id="NF038212">
    <property type="entry name" value="argG_rel"/>
    <property type="match status" value="1"/>
</dbReference>
<dbReference type="EC" id="6.3.4.5" evidence="2"/>
<evidence type="ECO:0000256" key="2">
    <source>
        <dbReference type="ARBA" id="ARBA00012286"/>
    </source>
</evidence>
<dbReference type="SUPFAM" id="SSF69864">
    <property type="entry name" value="Argininosuccinate synthetase, C-terminal domain"/>
    <property type="match status" value="1"/>
</dbReference>
<dbReference type="InterPro" id="IPR048267">
    <property type="entry name" value="Arginosuc_syn_N"/>
</dbReference>
<dbReference type="InterPro" id="IPR048268">
    <property type="entry name" value="Arginosuc_syn_C"/>
</dbReference>
<gene>
    <name evidence="10" type="primary">argG</name>
    <name evidence="10" type="ORF">GCM10010253_59600</name>
</gene>